<evidence type="ECO:0000313" key="2">
    <source>
        <dbReference type="Proteomes" id="UP000580250"/>
    </source>
</evidence>
<sequence>MSTTKLNKLLRTSKGTSLCIGLALLGGISRPQTLIQFTREN</sequence>
<name>A0A6V7UU23_MELEN</name>
<dbReference type="AlphaFoldDB" id="A0A6V7UU23"/>
<proteinExistence type="predicted"/>
<accession>A0A6V7UU23</accession>
<comment type="caution">
    <text evidence="1">The sequence shown here is derived from an EMBL/GenBank/DDBJ whole genome shotgun (WGS) entry which is preliminary data.</text>
</comment>
<gene>
    <name evidence="1" type="ORF">MENT_LOCUS17302</name>
</gene>
<reference evidence="1 2" key="1">
    <citation type="submission" date="2020-08" db="EMBL/GenBank/DDBJ databases">
        <authorList>
            <person name="Koutsovoulos G."/>
            <person name="Danchin GJ E."/>
        </authorList>
    </citation>
    <scope>NUCLEOTIDE SEQUENCE [LARGE SCALE GENOMIC DNA]</scope>
</reference>
<dbReference type="Proteomes" id="UP000580250">
    <property type="component" value="Unassembled WGS sequence"/>
</dbReference>
<protein>
    <submittedName>
        <fullName evidence="1">Uncharacterized protein</fullName>
    </submittedName>
</protein>
<dbReference type="EMBL" id="CAJEWN010000112">
    <property type="protein sequence ID" value="CAD2165645.1"/>
    <property type="molecule type" value="Genomic_DNA"/>
</dbReference>
<evidence type="ECO:0000313" key="1">
    <source>
        <dbReference type="EMBL" id="CAD2165645.1"/>
    </source>
</evidence>
<organism evidence="1 2">
    <name type="scientific">Meloidogyne enterolobii</name>
    <name type="common">Root-knot nematode worm</name>
    <name type="synonym">Meloidogyne mayaguensis</name>
    <dbReference type="NCBI Taxonomy" id="390850"/>
    <lineage>
        <taxon>Eukaryota</taxon>
        <taxon>Metazoa</taxon>
        <taxon>Ecdysozoa</taxon>
        <taxon>Nematoda</taxon>
        <taxon>Chromadorea</taxon>
        <taxon>Rhabditida</taxon>
        <taxon>Tylenchina</taxon>
        <taxon>Tylenchomorpha</taxon>
        <taxon>Tylenchoidea</taxon>
        <taxon>Meloidogynidae</taxon>
        <taxon>Meloidogyninae</taxon>
        <taxon>Meloidogyne</taxon>
    </lineage>
</organism>